<dbReference type="OrthoDB" id="9782820at2"/>
<organism evidence="3 4">
    <name type="scientific">Candidatus Thiodiazotropha endoloripes</name>
    <dbReference type="NCBI Taxonomy" id="1818881"/>
    <lineage>
        <taxon>Bacteria</taxon>
        <taxon>Pseudomonadati</taxon>
        <taxon>Pseudomonadota</taxon>
        <taxon>Gammaproteobacteria</taxon>
        <taxon>Chromatiales</taxon>
        <taxon>Sedimenticolaceae</taxon>
        <taxon>Candidatus Thiodiazotropha</taxon>
    </lineage>
</organism>
<dbReference type="CDD" id="cd07361">
    <property type="entry name" value="MEMO_like"/>
    <property type="match status" value="1"/>
</dbReference>
<gene>
    <name evidence="3" type="ORF">A3196_16010</name>
</gene>
<proteinExistence type="inferred from homology"/>
<name>A0A1E2UTS6_9GAMM</name>
<dbReference type="HAMAP" id="MF_00055">
    <property type="entry name" value="MEMO1"/>
    <property type="match status" value="1"/>
</dbReference>
<dbReference type="Proteomes" id="UP000094849">
    <property type="component" value="Unassembled WGS sequence"/>
</dbReference>
<comment type="similarity">
    <text evidence="1 2">Belongs to the MEMO1 family.</text>
</comment>
<dbReference type="InterPro" id="IPR002737">
    <property type="entry name" value="MEMO1_fam"/>
</dbReference>
<sequence length="266" mass="28601">MTVRQPAVADLFYPGDPAGLSEMVKGYLDAVAPEGDAPKALIAPHAGYIYSGPVAARVYARLKPVADRIKRVVLLGPSHRVPFHGLAVSSADSFRTPLGDIPLDKELIAGLENLPQVVHLDQAHANEHSLEVQLPFLQQLLTDFTLVPMVVGDAMGEAVSEVLSKLWGGPETLIVISSDLSHFHDYETAQRLDQQTSESIVSLDPDSIRYEDACGRIPVQGLLLLAKKLGLQGEIVDLRNSGDTAGDKSRVVGYGAYAFTEPSLSL</sequence>
<evidence type="ECO:0000313" key="4">
    <source>
        <dbReference type="Proteomes" id="UP000094849"/>
    </source>
</evidence>
<protein>
    <recommendedName>
        <fullName evidence="2">MEMO1 family protein A3196_16010</fullName>
    </recommendedName>
</protein>
<dbReference type="NCBIfam" id="TIGR04336">
    <property type="entry name" value="AmmeMemoSam_B"/>
    <property type="match status" value="1"/>
</dbReference>
<reference evidence="3 4" key="1">
    <citation type="submission" date="2016-03" db="EMBL/GenBank/DDBJ databases">
        <title>Chemosynthetic sulphur-oxidizing symbionts of marine invertebrate animals are capable of nitrogen fixation.</title>
        <authorList>
            <person name="Petersen J.M."/>
            <person name="Kemper A."/>
            <person name="Gruber-Vodicka H."/>
            <person name="Cardini U."/>
            <person name="Geest Mvander."/>
            <person name="Kleiner M."/>
            <person name="Bulgheresi S."/>
            <person name="Fussmann M."/>
            <person name="Herbold C."/>
            <person name="Seah B.K.B."/>
            <person name="Antony C.Paul."/>
            <person name="Liu D."/>
            <person name="Belitz A."/>
            <person name="Weber M."/>
        </authorList>
    </citation>
    <scope>NUCLEOTIDE SEQUENCE [LARGE SCALE GENOMIC DNA]</scope>
    <source>
        <strain evidence="3">G_D</strain>
    </source>
</reference>
<dbReference type="Pfam" id="PF01875">
    <property type="entry name" value="Memo"/>
    <property type="match status" value="1"/>
</dbReference>
<dbReference type="EMBL" id="LVJZ01000003">
    <property type="protein sequence ID" value="ODB98130.1"/>
    <property type="molecule type" value="Genomic_DNA"/>
</dbReference>
<dbReference type="PANTHER" id="PTHR11060">
    <property type="entry name" value="PROTEIN MEMO1"/>
    <property type="match status" value="1"/>
</dbReference>
<accession>A0A1E2UTS6</accession>
<dbReference type="AlphaFoldDB" id="A0A1E2UTS6"/>
<dbReference type="RefSeq" id="WP_069006700.1">
    <property type="nucleotide sequence ID" value="NZ_LVJW01000003.1"/>
</dbReference>
<dbReference type="STRING" id="1818881.A3196_16010"/>
<keyword evidence="4" id="KW-1185">Reference proteome</keyword>
<comment type="caution">
    <text evidence="3">The sequence shown here is derived from an EMBL/GenBank/DDBJ whole genome shotgun (WGS) entry which is preliminary data.</text>
</comment>
<dbReference type="PANTHER" id="PTHR11060:SF0">
    <property type="entry name" value="PROTEIN MEMO1"/>
    <property type="match status" value="1"/>
</dbReference>
<evidence type="ECO:0000313" key="3">
    <source>
        <dbReference type="EMBL" id="ODB98130.1"/>
    </source>
</evidence>
<evidence type="ECO:0000256" key="1">
    <source>
        <dbReference type="ARBA" id="ARBA00006315"/>
    </source>
</evidence>
<dbReference type="SUPFAM" id="SSF53213">
    <property type="entry name" value="LigB-like"/>
    <property type="match status" value="1"/>
</dbReference>
<dbReference type="Gene3D" id="3.40.830.10">
    <property type="entry name" value="LigB-like"/>
    <property type="match status" value="1"/>
</dbReference>
<evidence type="ECO:0000256" key="2">
    <source>
        <dbReference type="HAMAP-Rule" id="MF_00055"/>
    </source>
</evidence>